<name>A0A7J2TIG6_ARCFL</name>
<dbReference type="NCBIfam" id="NF009623">
    <property type="entry name" value="PRK13130.1"/>
    <property type="match status" value="1"/>
</dbReference>
<evidence type="ECO:0000256" key="5">
    <source>
        <dbReference type="ARBA" id="ARBA00022552"/>
    </source>
</evidence>
<evidence type="ECO:0000313" key="8">
    <source>
        <dbReference type="EMBL" id="HEH34984.1"/>
    </source>
</evidence>
<gene>
    <name evidence="7" type="primary">nop10</name>
    <name evidence="8" type="ORF">ENP88_02270</name>
</gene>
<dbReference type="PANTHER" id="PTHR13305">
    <property type="entry name" value="RIBOSOME BIOGENESIS PROTEIN NOP10"/>
    <property type="match status" value="1"/>
</dbReference>
<dbReference type="Pfam" id="PF04135">
    <property type="entry name" value="Nop10p"/>
    <property type="match status" value="1"/>
</dbReference>
<dbReference type="GO" id="GO:0006364">
    <property type="term" value="P:rRNA processing"/>
    <property type="evidence" value="ECO:0007669"/>
    <property type="project" value="UniProtKB-UniRule"/>
</dbReference>
<dbReference type="InterPro" id="IPR036756">
    <property type="entry name" value="H/ACA_rnp_Nop10_sf"/>
</dbReference>
<evidence type="ECO:0000256" key="7">
    <source>
        <dbReference type="HAMAP-Rule" id="MF_00803"/>
    </source>
</evidence>
<evidence type="ECO:0000256" key="6">
    <source>
        <dbReference type="ARBA" id="ARBA00023274"/>
    </source>
</evidence>
<evidence type="ECO:0000256" key="3">
    <source>
        <dbReference type="ARBA" id="ARBA00018821"/>
    </source>
</evidence>
<organism evidence="8">
    <name type="scientific">Archaeoglobus fulgidus</name>
    <dbReference type="NCBI Taxonomy" id="2234"/>
    <lineage>
        <taxon>Archaea</taxon>
        <taxon>Methanobacteriati</taxon>
        <taxon>Methanobacteriota</taxon>
        <taxon>Archaeoglobi</taxon>
        <taxon>Archaeoglobales</taxon>
        <taxon>Archaeoglobaceae</taxon>
        <taxon>Archaeoglobus</taxon>
    </lineage>
</organism>
<dbReference type="InterPro" id="IPR023532">
    <property type="entry name" value="Nop10_arc-typ"/>
</dbReference>
<dbReference type="Gene3D" id="2.20.28.40">
    <property type="entry name" value="H/ACA ribonucleoprotein complex, subunit Nop10"/>
    <property type="match status" value="1"/>
</dbReference>
<dbReference type="GO" id="GO:1990904">
    <property type="term" value="C:ribonucleoprotein complex"/>
    <property type="evidence" value="ECO:0007669"/>
    <property type="project" value="UniProtKB-KW"/>
</dbReference>
<dbReference type="PANTHER" id="PTHR13305:SF0">
    <property type="entry name" value="H_ACA RIBONUCLEOPROTEIN COMPLEX SUBUNIT 3"/>
    <property type="match status" value="1"/>
</dbReference>
<dbReference type="SUPFAM" id="SSF144210">
    <property type="entry name" value="Nop10-like SnoRNP"/>
    <property type="match status" value="1"/>
</dbReference>
<dbReference type="GO" id="GO:0001522">
    <property type="term" value="P:pseudouridine synthesis"/>
    <property type="evidence" value="ECO:0007669"/>
    <property type="project" value="InterPro"/>
</dbReference>
<sequence>MKSIMKKCPNCREYTMKEICPRCGEKTITPIPPRFSPEDPYGKYRRMLRKEKGFFLRRW</sequence>
<keyword evidence="5 7" id="KW-0698">rRNA processing</keyword>
<proteinExistence type="inferred from homology"/>
<reference evidence="8" key="1">
    <citation type="journal article" date="2020" name="mSystems">
        <title>Genome- and Community-Level Interaction Insights into Carbon Utilization and Element Cycling Functions of Hydrothermarchaeota in Hydrothermal Sediment.</title>
        <authorList>
            <person name="Zhou Z."/>
            <person name="Liu Y."/>
            <person name="Xu W."/>
            <person name="Pan J."/>
            <person name="Luo Z.H."/>
            <person name="Li M."/>
        </authorList>
    </citation>
    <scope>NUCLEOTIDE SEQUENCE [LARGE SCALE GENOMIC DNA]</scope>
    <source>
        <strain evidence="8">SpSt-26</strain>
    </source>
</reference>
<protein>
    <recommendedName>
        <fullName evidence="3 7">Ribosome biogenesis protein Nop10</fullName>
    </recommendedName>
</protein>
<keyword evidence="6 7" id="KW-0687">Ribonucleoprotein</keyword>
<comment type="similarity">
    <text evidence="2 7">Belongs to the NOP10 family.</text>
</comment>
<comment type="caution">
    <text evidence="8">The sequence shown here is derived from an EMBL/GenBank/DDBJ whole genome shotgun (WGS) entry which is preliminary data.</text>
</comment>
<accession>A0A7J2TIG6</accession>
<dbReference type="InterPro" id="IPR007264">
    <property type="entry name" value="H/ACA_rnp_Nop10"/>
</dbReference>
<dbReference type="GO" id="GO:0030515">
    <property type="term" value="F:snoRNA binding"/>
    <property type="evidence" value="ECO:0007669"/>
    <property type="project" value="InterPro"/>
</dbReference>
<evidence type="ECO:0000256" key="1">
    <source>
        <dbReference type="ARBA" id="ARBA00002325"/>
    </source>
</evidence>
<evidence type="ECO:0000256" key="4">
    <source>
        <dbReference type="ARBA" id="ARBA00022517"/>
    </source>
</evidence>
<keyword evidence="4 7" id="KW-0690">Ribosome biogenesis</keyword>
<evidence type="ECO:0000256" key="2">
    <source>
        <dbReference type="ARBA" id="ARBA00009462"/>
    </source>
</evidence>
<comment type="function">
    <text evidence="1 7">Involved in ribosome biogenesis; more specifically in 18S rRNA pseudouridylation and in cleavage of pre-rRNA.</text>
</comment>
<dbReference type="HAMAP" id="MF_00803">
    <property type="entry name" value="Nop10"/>
    <property type="match status" value="1"/>
</dbReference>
<dbReference type="EMBL" id="DSLA01000036">
    <property type="protein sequence ID" value="HEH34984.1"/>
    <property type="molecule type" value="Genomic_DNA"/>
</dbReference>
<dbReference type="AlphaFoldDB" id="A0A7J2TIG6"/>